<dbReference type="Proteomes" id="UP000217257">
    <property type="component" value="Chromosome"/>
</dbReference>
<evidence type="ECO:0000313" key="2">
    <source>
        <dbReference type="Proteomes" id="UP000217257"/>
    </source>
</evidence>
<protein>
    <submittedName>
        <fullName evidence="1">Uncharacterized protein</fullName>
    </submittedName>
</protein>
<gene>
    <name evidence="1" type="ORF">CYFUS_002004</name>
</gene>
<dbReference type="AlphaFoldDB" id="A0A250IXX8"/>
<dbReference type="RefSeq" id="WP_095985031.1">
    <property type="nucleotide sequence ID" value="NZ_CP022098.1"/>
</dbReference>
<organism evidence="1 2">
    <name type="scientific">Cystobacter fuscus</name>
    <dbReference type="NCBI Taxonomy" id="43"/>
    <lineage>
        <taxon>Bacteria</taxon>
        <taxon>Pseudomonadati</taxon>
        <taxon>Myxococcota</taxon>
        <taxon>Myxococcia</taxon>
        <taxon>Myxococcales</taxon>
        <taxon>Cystobacterineae</taxon>
        <taxon>Archangiaceae</taxon>
        <taxon>Cystobacter</taxon>
    </lineage>
</organism>
<name>A0A250IXX8_9BACT</name>
<accession>A0A250IXX8</accession>
<sequence length="265" mass="29953">MTPGQSTSLQLPSFLHGSFRSVQQKTRAEGLRCGAQYQGGGTFPAPRRMLEVPEGGIVVAHDVVDFQRERPAWRLYMMSHVMGALASEGQKPFPVRHAYEAFFRETAWGALFFATTHMGAVSAERTAQRLQAVLRFWEPLQCASYLFKRPGAAHTLEELMVAACDWAMDVWCPVRHSSVRVRLEMAAERMARATREDCIEAIFREMPRALAHAGHLKHRELVADPAFQREHLATLDSWSFERVSGARTGDLISLLHDWDHELGPR</sequence>
<dbReference type="KEGG" id="cfus:CYFUS_002004"/>
<evidence type="ECO:0000313" key="1">
    <source>
        <dbReference type="EMBL" id="ATB36589.1"/>
    </source>
</evidence>
<reference evidence="1 2" key="1">
    <citation type="submission" date="2017-06" db="EMBL/GenBank/DDBJ databases">
        <title>Sequencing and comparative analysis of myxobacterial genomes.</title>
        <authorList>
            <person name="Rupp O."/>
            <person name="Goesmann A."/>
            <person name="Sogaard-Andersen L."/>
        </authorList>
    </citation>
    <scope>NUCLEOTIDE SEQUENCE [LARGE SCALE GENOMIC DNA]</scope>
    <source>
        <strain evidence="1 2">DSM 52655</strain>
    </source>
</reference>
<dbReference type="EMBL" id="CP022098">
    <property type="protein sequence ID" value="ATB36589.1"/>
    <property type="molecule type" value="Genomic_DNA"/>
</dbReference>
<proteinExistence type="predicted"/>